<dbReference type="PANTHER" id="PTHR34220:SF7">
    <property type="entry name" value="SENSOR HISTIDINE KINASE YPDA"/>
    <property type="match status" value="1"/>
</dbReference>
<dbReference type="GO" id="GO:0000155">
    <property type="term" value="F:phosphorelay sensor kinase activity"/>
    <property type="evidence" value="ECO:0007669"/>
    <property type="project" value="InterPro"/>
</dbReference>
<keyword evidence="8" id="KW-0812">Transmembrane</keyword>
<dbReference type="EMBL" id="QTTN01000020">
    <property type="protein sequence ID" value="REE81020.1"/>
    <property type="molecule type" value="Genomic_DNA"/>
</dbReference>
<dbReference type="PRINTS" id="PR00344">
    <property type="entry name" value="BCTRLSENSOR"/>
</dbReference>
<evidence type="ECO:0000313" key="11">
    <source>
        <dbReference type="Proteomes" id="UP000256304"/>
    </source>
</evidence>
<evidence type="ECO:0000313" key="10">
    <source>
        <dbReference type="EMBL" id="REE81020.1"/>
    </source>
</evidence>
<dbReference type="InterPro" id="IPR036890">
    <property type="entry name" value="HATPase_C_sf"/>
</dbReference>
<dbReference type="PANTHER" id="PTHR34220">
    <property type="entry name" value="SENSOR HISTIDINE KINASE YPDA"/>
    <property type="match status" value="1"/>
</dbReference>
<dbReference type="InterPro" id="IPR005467">
    <property type="entry name" value="His_kinase_dom"/>
</dbReference>
<dbReference type="InterPro" id="IPR010559">
    <property type="entry name" value="Sig_transdc_His_kin_internal"/>
</dbReference>
<evidence type="ECO:0000256" key="8">
    <source>
        <dbReference type="SAM" id="Phobius"/>
    </source>
</evidence>
<evidence type="ECO:0000256" key="2">
    <source>
        <dbReference type="ARBA" id="ARBA00012438"/>
    </source>
</evidence>
<sequence>MLEREDSSVWPKLLNYNTLRNQMLFGFIAVMMIILTFVGGITFNSVSTLLKNNAEKHIGQTAVQANGRLEGVLDQIDSLTTLVSTNGYVQQLLLRETKGHHSTFAERQALPPIINLVQMYTDGIKSVELYNKDRVRLYPLDGDNLGVKVSEDWIEQANAKKGGIVWFGIDPSDPSSLLAIRRISLIDKYFSTGGYLLIRADRSKFALKGPLSGEGEAETMLLIAKDGQLITSNDKSITALEASVLAASKDQTVKIGNRSFIVVKQRSSVTGWTLLILTPVNTITKGISVVRTTIIVSACIGTILFILLSFFLSTIITRPLFRLIKTMRGSRLNILKPTDIVSSTIEIRELNYSYNQMVDNINGLIKLVYEKELSQSMTELKALQAQINPHFLFNTLDALYWSLLDKDEEQLAAYVVNMSDLFRYTITKPNKDEWVSLREELEHIERYLNIMKMRFEDRLDWHIDVSDEFSSIQLPKLLLQPLVENAILHGVESKVTPGRVEVTARKFGEDVIVTVEDDGAGMSEESLRQLIEGLESGKVQSTKDSGVGIANVQRRLRLYFPSEGDLAVSRISIQSQQGKGTRISITIPADRGRALL</sequence>
<dbReference type="GO" id="GO:0016020">
    <property type="term" value="C:membrane"/>
    <property type="evidence" value="ECO:0007669"/>
    <property type="project" value="InterPro"/>
</dbReference>
<dbReference type="Proteomes" id="UP000256304">
    <property type="component" value="Unassembled WGS sequence"/>
</dbReference>
<name>A0A3D9RMA7_9BACL</name>
<comment type="catalytic activity">
    <reaction evidence="1">
        <text>ATP + protein L-histidine = ADP + protein N-phospho-L-histidine.</text>
        <dbReference type="EC" id="2.7.13.3"/>
    </reaction>
</comment>
<dbReference type="Gene3D" id="6.10.340.10">
    <property type="match status" value="1"/>
</dbReference>
<keyword evidence="8" id="KW-1133">Transmembrane helix</keyword>
<evidence type="ECO:0000259" key="9">
    <source>
        <dbReference type="PROSITE" id="PS50109"/>
    </source>
</evidence>
<evidence type="ECO:0000256" key="3">
    <source>
        <dbReference type="ARBA" id="ARBA00022679"/>
    </source>
</evidence>
<feature type="domain" description="Histidine kinase" evidence="9">
    <location>
        <begin position="478"/>
        <end position="591"/>
    </location>
</feature>
<feature type="transmembrane region" description="Helical" evidence="8">
    <location>
        <begin position="23"/>
        <end position="43"/>
    </location>
</feature>
<dbReference type="PROSITE" id="PS50109">
    <property type="entry name" value="HIS_KIN"/>
    <property type="match status" value="1"/>
</dbReference>
<dbReference type="Gene3D" id="3.30.565.10">
    <property type="entry name" value="Histidine kinase-like ATPase, C-terminal domain"/>
    <property type="match status" value="1"/>
</dbReference>
<keyword evidence="11" id="KW-1185">Reference proteome</keyword>
<reference evidence="10 11" key="1">
    <citation type="submission" date="2018-08" db="EMBL/GenBank/DDBJ databases">
        <title>Genomic Encyclopedia of Type Strains, Phase III (KMG-III): the genomes of soil and plant-associated and newly described type strains.</title>
        <authorList>
            <person name="Whitman W."/>
        </authorList>
    </citation>
    <scope>NUCLEOTIDE SEQUENCE [LARGE SCALE GENOMIC DNA]</scope>
    <source>
        <strain evidence="10 11">CGMCC 1.10966</strain>
    </source>
</reference>
<keyword evidence="3" id="KW-0808">Transferase</keyword>
<organism evidence="10 11">
    <name type="scientific">Paenibacillus taihuensis</name>
    <dbReference type="NCBI Taxonomy" id="1156355"/>
    <lineage>
        <taxon>Bacteria</taxon>
        <taxon>Bacillati</taxon>
        <taxon>Bacillota</taxon>
        <taxon>Bacilli</taxon>
        <taxon>Bacillales</taxon>
        <taxon>Paenibacillaceae</taxon>
        <taxon>Paenibacillus</taxon>
    </lineage>
</organism>
<comment type="caution">
    <text evidence="10">The sequence shown here is derived from an EMBL/GenBank/DDBJ whole genome shotgun (WGS) entry which is preliminary data.</text>
</comment>
<accession>A0A3D9RMA7</accession>
<keyword evidence="6" id="KW-0067">ATP-binding</keyword>
<evidence type="ECO:0000256" key="7">
    <source>
        <dbReference type="ARBA" id="ARBA00023012"/>
    </source>
</evidence>
<dbReference type="SUPFAM" id="SSF55874">
    <property type="entry name" value="ATPase domain of HSP90 chaperone/DNA topoisomerase II/histidine kinase"/>
    <property type="match status" value="1"/>
</dbReference>
<dbReference type="InterPro" id="IPR004358">
    <property type="entry name" value="Sig_transdc_His_kin-like_C"/>
</dbReference>
<dbReference type="SMART" id="SM00387">
    <property type="entry name" value="HATPase_c"/>
    <property type="match status" value="1"/>
</dbReference>
<gene>
    <name evidence="10" type="ORF">A8990_12066</name>
</gene>
<dbReference type="EC" id="2.7.13.3" evidence="2"/>
<keyword evidence="7" id="KW-0902">Two-component regulatory system</keyword>
<evidence type="ECO:0000256" key="5">
    <source>
        <dbReference type="ARBA" id="ARBA00022777"/>
    </source>
</evidence>
<evidence type="ECO:0000256" key="1">
    <source>
        <dbReference type="ARBA" id="ARBA00000085"/>
    </source>
</evidence>
<dbReference type="InterPro" id="IPR003594">
    <property type="entry name" value="HATPase_dom"/>
</dbReference>
<keyword evidence="4" id="KW-0547">Nucleotide-binding</keyword>
<keyword evidence="8" id="KW-0472">Membrane</keyword>
<evidence type="ECO:0000256" key="6">
    <source>
        <dbReference type="ARBA" id="ARBA00022840"/>
    </source>
</evidence>
<dbReference type="Pfam" id="PF02518">
    <property type="entry name" value="HATPase_c"/>
    <property type="match status" value="1"/>
</dbReference>
<dbReference type="GO" id="GO:0005524">
    <property type="term" value="F:ATP binding"/>
    <property type="evidence" value="ECO:0007669"/>
    <property type="project" value="UniProtKB-KW"/>
</dbReference>
<keyword evidence="5 10" id="KW-0418">Kinase</keyword>
<proteinExistence type="predicted"/>
<dbReference type="Pfam" id="PF06580">
    <property type="entry name" value="His_kinase"/>
    <property type="match status" value="1"/>
</dbReference>
<feature type="transmembrane region" description="Helical" evidence="8">
    <location>
        <begin position="294"/>
        <end position="321"/>
    </location>
</feature>
<dbReference type="InterPro" id="IPR050640">
    <property type="entry name" value="Bact_2-comp_sensor_kinase"/>
</dbReference>
<protein>
    <recommendedName>
        <fullName evidence="2">histidine kinase</fullName>
        <ecNumber evidence="2">2.7.13.3</ecNumber>
    </recommendedName>
</protein>
<evidence type="ECO:0000256" key="4">
    <source>
        <dbReference type="ARBA" id="ARBA00022741"/>
    </source>
</evidence>
<dbReference type="AlphaFoldDB" id="A0A3D9RMA7"/>